<evidence type="ECO:0000256" key="12">
    <source>
        <dbReference type="PROSITE-ProRule" id="PRU10144"/>
    </source>
</evidence>
<dbReference type="Pfam" id="PF00593">
    <property type="entry name" value="TonB_dep_Rec_b-barrel"/>
    <property type="match status" value="1"/>
</dbReference>
<keyword evidence="7 13" id="KW-0798">TonB box</keyword>
<evidence type="ECO:0000256" key="6">
    <source>
        <dbReference type="ARBA" id="ARBA00022729"/>
    </source>
</evidence>
<evidence type="ECO:0000256" key="14">
    <source>
        <dbReference type="SAM" id="SignalP"/>
    </source>
</evidence>
<keyword evidence="5 11" id="KW-0812">Transmembrane</keyword>
<organism evidence="17 18">
    <name type="scientific">Pseudoalteromonas peptidolytica F12-50-A1</name>
    <dbReference type="NCBI Taxonomy" id="1315280"/>
    <lineage>
        <taxon>Bacteria</taxon>
        <taxon>Pseudomonadati</taxon>
        <taxon>Pseudomonadota</taxon>
        <taxon>Gammaproteobacteria</taxon>
        <taxon>Alteromonadales</taxon>
        <taxon>Pseudoalteromonadaceae</taxon>
        <taxon>Pseudoalteromonas</taxon>
    </lineage>
</organism>
<evidence type="ECO:0008006" key="19">
    <source>
        <dbReference type="Google" id="ProtNLM"/>
    </source>
</evidence>
<evidence type="ECO:0000256" key="7">
    <source>
        <dbReference type="ARBA" id="ARBA00023077"/>
    </source>
</evidence>
<dbReference type="InterPro" id="IPR010917">
    <property type="entry name" value="TonB_rcpt_CS"/>
</dbReference>
<dbReference type="GO" id="GO:0009279">
    <property type="term" value="C:cell outer membrane"/>
    <property type="evidence" value="ECO:0007669"/>
    <property type="project" value="UniProtKB-SubCell"/>
</dbReference>
<evidence type="ECO:0000256" key="2">
    <source>
        <dbReference type="ARBA" id="ARBA00008143"/>
    </source>
</evidence>
<evidence type="ECO:0000256" key="4">
    <source>
        <dbReference type="ARBA" id="ARBA00022452"/>
    </source>
</evidence>
<name>A0A8I0MUQ7_9GAMM</name>
<evidence type="ECO:0000256" key="9">
    <source>
        <dbReference type="ARBA" id="ARBA00023170"/>
    </source>
</evidence>
<dbReference type="Proteomes" id="UP000660708">
    <property type="component" value="Unassembled WGS sequence"/>
</dbReference>
<dbReference type="GO" id="GO:0044718">
    <property type="term" value="P:siderophore transmembrane transport"/>
    <property type="evidence" value="ECO:0007669"/>
    <property type="project" value="TreeGrafter"/>
</dbReference>
<dbReference type="Gene3D" id="2.170.130.10">
    <property type="entry name" value="TonB-dependent receptor, plug domain"/>
    <property type="match status" value="1"/>
</dbReference>
<keyword evidence="8 11" id="KW-0472">Membrane</keyword>
<sequence length="742" mass="82750">MKYSTLSFCIFAALYGASADAAASDTSSTTIEKIEVLGHKLTTQNHDVAASVSALTKEQIARQQAADLNQILKTLPNVEFSGSVTPLSGQPAIRGLYGERVHISVDNVKRKIDSDGSQNIAQINSLGINPDQLKQIQVLRGADSLTVGSGAIGGSIRLVTKSAADYLQDNQGLGASVSVTHLSVADANDVNVSIFHLNDHSDTVLSFGQVKYSDIDVVADEHTDEEDDIQRISKIKNESKRQNVALKNTWYINDHHSLTSKVDYSKTESIDQPYAQRMDLAIAYPTLAEDYKNDYLEGMVNYTYQADNDLIDLDVQAFFSRKTYDEITKGFIERGSNKINYDSAKTGESKRHGLRVANLSTFTGKVKHKLAIEAQYEAESFDQQQWDDNPANLSTYYGDSDASNWSISIIDQSQWWQDKLLLTGGVRFDHYSRSSDHFTGYQDNDDSALSGELGVTIKAAEHLNLYAKTAQAFRAPSLQELYKKDEWRCHIGGKICFSEPQPDLQAEESQNYEIGFGLNWQNLHYAENLSIKVMYFDTEVDNYIDNVPFMYYIDANGTKQLGSPGPEPSNGIPVATHRDYSAKNIGKLFSHGVEIEAHYSFAALDMYLGYASMNMDVEGVPNFYLGTIDYQSQPYSEAPADKLTWNSNYQLNENINVGLQLLHYRAQQRLDDAMLERGFGTKTYTVYNLNAKYQGTGGLSNFSARLGVDNLTDKRYLRAPASEANDPAELGRNIKMTVRYQF</sequence>
<reference evidence="17 18" key="1">
    <citation type="submission" date="2015-06" db="EMBL/GenBank/DDBJ databases">
        <title>Genome sequence of Pseudoalteromonas peptidolytica.</title>
        <authorList>
            <person name="Xie B.-B."/>
            <person name="Rong J.-C."/>
            <person name="Qin Q.-L."/>
            <person name="Zhang Y.-Z."/>
        </authorList>
    </citation>
    <scope>NUCLEOTIDE SEQUENCE [LARGE SCALE GENOMIC DNA]</scope>
    <source>
        <strain evidence="17 18">F12-50-A1</strain>
    </source>
</reference>
<dbReference type="InterPro" id="IPR037066">
    <property type="entry name" value="Plug_dom_sf"/>
</dbReference>
<feature type="short sequence motif" description="TonB C-terminal box" evidence="12">
    <location>
        <begin position="725"/>
        <end position="742"/>
    </location>
</feature>
<keyword evidence="18" id="KW-1185">Reference proteome</keyword>
<evidence type="ECO:0000256" key="1">
    <source>
        <dbReference type="ARBA" id="ARBA00004571"/>
    </source>
</evidence>
<keyword evidence="3 11" id="KW-0813">Transport</keyword>
<dbReference type="InterPro" id="IPR012910">
    <property type="entry name" value="Plug_dom"/>
</dbReference>
<evidence type="ECO:0000256" key="5">
    <source>
        <dbReference type="ARBA" id="ARBA00022692"/>
    </source>
</evidence>
<evidence type="ECO:0000259" key="16">
    <source>
        <dbReference type="Pfam" id="PF07715"/>
    </source>
</evidence>
<feature type="domain" description="TonB-dependent receptor-like beta-barrel" evidence="15">
    <location>
        <begin position="284"/>
        <end position="711"/>
    </location>
</feature>
<evidence type="ECO:0000313" key="18">
    <source>
        <dbReference type="Proteomes" id="UP000660708"/>
    </source>
</evidence>
<evidence type="ECO:0000259" key="15">
    <source>
        <dbReference type="Pfam" id="PF00593"/>
    </source>
</evidence>
<protein>
    <recommendedName>
        <fullName evidence="19">TonB-dependent receptor</fullName>
    </recommendedName>
</protein>
<dbReference type="AlphaFoldDB" id="A0A8I0MUQ7"/>
<dbReference type="InterPro" id="IPR039426">
    <property type="entry name" value="TonB-dep_rcpt-like"/>
</dbReference>
<dbReference type="PROSITE" id="PS52016">
    <property type="entry name" value="TONB_DEPENDENT_REC_3"/>
    <property type="match status" value="1"/>
</dbReference>
<evidence type="ECO:0000256" key="8">
    <source>
        <dbReference type="ARBA" id="ARBA00023136"/>
    </source>
</evidence>
<dbReference type="Pfam" id="PF07715">
    <property type="entry name" value="Plug"/>
    <property type="match status" value="1"/>
</dbReference>
<feature type="domain" description="TonB-dependent receptor plug" evidence="16">
    <location>
        <begin position="46"/>
        <end position="154"/>
    </location>
</feature>
<dbReference type="GO" id="GO:0015232">
    <property type="term" value="F:heme transmembrane transporter activity"/>
    <property type="evidence" value="ECO:0007669"/>
    <property type="project" value="InterPro"/>
</dbReference>
<dbReference type="NCBIfam" id="TIGR01785">
    <property type="entry name" value="TonB-hemin"/>
    <property type="match status" value="1"/>
</dbReference>
<comment type="subcellular location">
    <subcellularLocation>
        <location evidence="1 11">Cell outer membrane</location>
        <topology evidence="1 11">Multi-pass membrane protein</topology>
    </subcellularLocation>
</comment>
<dbReference type="SUPFAM" id="SSF56935">
    <property type="entry name" value="Porins"/>
    <property type="match status" value="1"/>
</dbReference>
<dbReference type="EMBL" id="AQHF01000020">
    <property type="protein sequence ID" value="MBE0345625.1"/>
    <property type="molecule type" value="Genomic_DNA"/>
</dbReference>
<dbReference type="InterPro" id="IPR011276">
    <property type="entry name" value="TonB_haem/Hb_rcpt"/>
</dbReference>
<evidence type="ECO:0000256" key="3">
    <source>
        <dbReference type="ARBA" id="ARBA00022448"/>
    </source>
</evidence>
<evidence type="ECO:0000256" key="13">
    <source>
        <dbReference type="RuleBase" id="RU003357"/>
    </source>
</evidence>
<keyword evidence="4 11" id="KW-1134">Transmembrane beta strand</keyword>
<keyword evidence="9" id="KW-0675">Receptor</keyword>
<dbReference type="InterPro" id="IPR000531">
    <property type="entry name" value="Beta-barrel_TonB"/>
</dbReference>
<evidence type="ECO:0000256" key="11">
    <source>
        <dbReference type="PROSITE-ProRule" id="PRU01360"/>
    </source>
</evidence>
<keyword evidence="6 14" id="KW-0732">Signal</keyword>
<dbReference type="RefSeq" id="WP_147390442.1">
    <property type="nucleotide sequence ID" value="NZ_AQHF01000020.1"/>
</dbReference>
<keyword evidence="10 11" id="KW-0998">Cell outer membrane</keyword>
<evidence type="ECO:0000313" key="17">
    <source>
        <dbReference type="EMBL" id="MBE0345625.1"/>
    </source>
</evidence>
<dbReference type="PROSITE" id="PS01156">
    <property type="entry name" value="TONB_DEPENDENT_REC_2"/>
    <property type="match status" value="1"/>
</dbReference>
<gene>
    <name evidence="17" type="ORF">PPEP_a0536</name>
</gene>
<dbReference type="PANTHER" id="PTHR30069:SF29">
    <property type="entry name" value="HEMOGLOBIN AND HEMOGLOBIN-HAPTOGLOBIN-BINDING PROTEIN 1-RELATED"/>
    <property type="match status" value="1"/>
</dbReference>
<comment type="caution">
    <text evidence="17">The sequence shown here is derived from an EMBL/GenBank/DDBJ whole genome shotgun (WGS) entry which is preliminary data.</text>
</comment>
<accession>A0A8I0MUQ7</accession>
<feature type="chain" id="PRO_5034712961" description="TonB-dependent receptor" evidence="14">
    <location>
        <begin position="22"/>
        <end position="742"/>
    </location>
</feature>
<feature type="signal peptide" evidence="14">
    <location>
        <begin position="1"/>
        <end position="21"/>
    </location>
</feature>
<dbReference type="GO" id="GO:0015344">
    <property type="term" value="F:siderophore uptake transmembrane transporter activity"/>
    <property type="evidence" value="ECO:0007669"/>
    <property type="project" value="TreeGrafter"/>
</dbReference>
<proteinExistence type="inferred from homology"/>
<comment type="similarity">
    <text evidence="2">Belongs to the TonB-dependent receptor family. Hemoglobin/haptoglobin binding protein subfamily.</text>
</comment>
<dbReference type="CDD" id="cd01347">
    <property type="entry name" value="ligand_gated_channel"/>
    <property type="match status" value="1"/>
</dbReference>
<evidence type="ECO:0000256" key="10">
    <source>
        <dbReference type="ARBA" id="ARBA00023237"/>
    </source>
</evidence>
<dbReference type="PANTHER" id="PTHR30069">
    <property type="entry name" value="TONB-DEPENDENT OUTER MEMBRANE RECEPTOR"/>
    <property type="match status" value="1"/>
</dbReference>
<dbReference type="InterPro" id="IPR036942">
    <property type="entry name" value="Beta-barrel_TonB_sf"/>
</dbReference>
<dbReference type="Gene3D" id="2.40.170.20">
    <property type="entry name" value="TonB-dependent receptor, beta-barrel domain"/>
    <property type="match status" value="1"/>
</dbReference>